<dbReference type="SUPFAM" id="SSF55729">
    <property type="entry name" value="Acyl-CoA N-acyltransferases (Nat)"/>
    <property type="match status" value="1"/>
</dbReference>
<dbReference type="Gene3D" id="3.40.630.30">
    <property type="match status" value="1"/>
</dbReference>
<keyword evidence="4" id="KW-0689">Ribosomal protein</keyword>
<dbReference type="RefSeq" id="WP_074486647.1">
    <property type="nucleotide sequence ID" value="NZ_FMXP01000038.1"/>
</dbReference>
<dbReference type="AlphaFoldDB" id="A0A1G6DFJ2"/>
<keyword evidence="1" id="KW-0808">Transferase</keyword>
<evidence type="ECO:0000259" key="3">
    <source>
        <dbReference type="PROSITE" id="PS51186"/>
    </source>
</evidence>
<gene>
    <name evidence="4" type="ORF">SAMN02910293_02176</name>
</gene>
<reference evidence="4 5" key="1">
    <citation type="submission" date="2016-10" db="EMBL/GenBank/DDBJ databases">
        <authorList>
            <person name="de Groot N.N."/>
        </authorList>
    </citation>
    <scope>NUCLEOTIDE SEQUENCE [LARGE SCALE GENOMIC DNA]</scope>
    <source>
        <strain evidence="4 5">A-4</strain>
    </source>
</reference>
<dbReference type="eggNOG" id="COG0456">
    <property type="taxonomic scope" value="Bacteria"/>
</dbReference>
<evidence type="ECO:0000256" key="1">
    <source>
        <dbReference type="ARBA" id="ARBA00022679"/>
    </source>
</evidence>
<dbReference type="CDD" id="cd04301">
    <property type="entry name" value="NAT_SF"/>
    <property type="match status" value="1"/>
</dbReference>
<feature type="domain" description="N-acetyltransferase" evidence="3">
    <location>
        <begin position="20"/>
        <end position="173"/>
    </location>
</feature>
<dbReference type="STRING" id="439219.SAMN02910293_02176"/>
<keyword evidence="5" id="KW-1185">Reference proteome</keyword>
<protein>
    <submittedName>
        <fullName evidence="4">Ribosomal protein S18 acetylase RimI</fullName>
    </submittedName>
</protein>
<dbReference type="Proteomes" id="UP000182508">
    <property type="component" value="Unassembled WGS sequence"/>
</dbReference>
<evidence type="ECO:0000313" key="4">
    <source>
        <dbReference type="EMBL" id="SDB43902.1"/>
    </source>
</evidence>
<proteinExistence type="predicted"/>
<dbReference type="GO" id="GO:0016747">
    <property type="term" value="F:acyltransferase activity, transferring groups other than amino-acyl groups"/>
    <property type="evidence" value="ECO:0007669"/>
    <property type="project" value="InterPro"/>
</dbReference>
<keyword evidence="4" id="KW-0687">Ribonucleoprotein</keyword>
<evidence type="ECO:0000256" key="2">
    <source>
        <dbReference type="ARBA" id="ARBA00023315"/>
    </source>
</evidence>
<dbReference type="GO" id="GO:0005840">
    <property type="term" value="C:ribosome"/>
    <property type="evidence" value="ECO:0007669"/>
    <property type="project" value="UniProtKB-KW"/>
</dbReference>
<dbReference type="PANTHER" id="PTHR43420:SF47">
    <property type="entry name" value="N-ACETYLTRANSFERASE DOMAIN-CONTAINING PROTEIN"/>
    <property type="match status" value="1"/>
</dbReference>
<dbReference type="EMBL" id="FMXP01000038">
    <property type="protein sequence ID" value="SDB43902.1"/>
    <property type="molecule type" value="Genomic_DNA"/>
</dbReference>
<dbReference type="PANTHER" id="PTHR43420">
    <property type="entry name" value="ACETYLTRANSFERASE"/>
    <property type="match status" value="1"/>
</dbReference>
<dbReference type="PROSITE" id="PS51186">
    <property type="entry name" value="GNAT"/>
    <property type="match status" value="1"/>
</dbReference>
<accession>A0A1G6DFJ2</accession>
<dbReference type="InterPro" id="IPR050680">
    <property type="entry name" value="YpeA/RimI_acetyltransf"/>
</dbReference>
<keyword evidence="2" id="KW-0012">Acyltransferase</keyword>
<evidence type="ECO:0000313" key="5">
    <source>
        <dbReference type="Proteomes" id="UP000182508"/>
    </source>
</evidence>
<sequence>MASVSIEKVSKDKLPLLQKIAIQTFRETFEFDNTEEQLQDFFDEAYKLSDFESDLENPETESYFVLVEGQEAGFLKVNWGSAQTEQELDSAFEIQRIYILKSFQGQGLGKKAFEFALELADASGLDWAWLGVWERNFKAQALYAKYGFEKFSEHYFPVGDKMDTDWLLRKKLN</sequence>
<name>A0A1G6DFJ2_9STRE</name>
<dbReference type="InterPro" id="IPR000182">
    <property type="entry name" value="GNAT_dom"/>
</dbReference>
<dbReference type="InterPro" id="IPR016181">
    <property type="entry name" value="Acyl_CoA_acyltransferase"/>
</dbReference>
<organism evidence="4 5">
    <name type="scientific">Streptococcus henryi</name>
    <dbReference type="NCBI Taxonomy" id="439219"/>
    <lineage>
        <taxon>Bacteria</taxon>
        <taxon>Bacillati</taxon>
        <taxon>Bacillota</taxon>
        <taxon>Bacilli</taxon>
        <taxon>Lactobacillales</taxon>
        <taxon>Streptococcaceae</taxon>
        <taxon>Streptococcus</taxon>
    </lineage>
</organism>
<dbReference type="Pfam" id="PF00583">
    <property type="entry name" value="Acetyltransf_1"/>
    <property type="match status" value="1"/>
</dbReference>